<dbReference type="PANTHER" id="PTHR43678:SF1">
    <property type="entry name" value="BETA-N-ACETYLHEXOSAMINIDASE"/>
    <property type="match status" value="1"/>
</dbReference>
<keyword evidence="7" id="KW-1185">Reference proteome</keyword>
<dbReference type="EMBL" id="JASNQZ010000006">
    <property type="protein sequence ID" value="KAL0956904.1"/>
    <property type="molecule type" value="Genomic_DNA"/>
</dbReference>
<gene>
    <name evidence="6" type="ORF">HGRIS_003009</name>
</gene>
<protein>
    <recommendedName>
        <fullName evidence="3">beta-N-acetylhexosaminidase</fullName>
        <ecNumber evidence="3">3.2.1.52</ecNumber>
    </recommendedName>
</protein>
<dbReference type="InterPro" id="IPR052764">
    <property type="entry name" value="GH20_Enzymes"/>
</dbReference>
<name>A0ABR3JMQ9_9AGAR</name>
<dbReference type="InterPro" id="IPR015883">
    <property type="entry name" value="Glyco_hydro_20_cat"/>
</dbReference>
<evidence type="ECO:0000256" key="3">
    <source>
        <dbReference type="ARBA" id="ARBA00012663"/>
    </source>
</evidence>
<dbReference type="InterPro" id="IPR017853">
    <property type="entry name" value="GH"/>
</dbReference>
<dbReference type="SUPFAM" id="SSF51445">
    <property type="entry name" value="(Trans)glycosidases"/>
    <property type="match status" value="1"/>
</dbReference>
<feature type="domain" description="Glycoside hydrolase family 20 catalytic" evidence="5">
    <location>
        <begin position="1"/>
        <end position="293"/>
    </location>
</feature>
<dbReference type="Proteomes" id="UP001556367">
    <property type="component" value="Unassembled WGS sequence"/>
</dbReference>
<comment type="caution">
    <text evidence="6">The sequence shown here is derived from an EMBL/GenBank/DDBJ whole genome shotgun (WGS) entry which is preliminary data.</text>
</comment>
<accession>A0ABR3JMQ9</accession>
<sequence>MLDCGRQWYPADVLKDMCAYLGFFKASEFHLHLSDNLPGRVGADLNSTYARFRLRTDKDEFAGLTPHLNETYSKEEFDDLQASCAARGVTIVPEIEAPGHALVITQWKPHLALPSDPTLLNLSLPESTQTMQDVWREFLPWFHTKEVSIGADEYSSALADDYIRFAGNMSEFIQKEANKTIRLWGTNEPSRTGLQLTRDLIVQHWEGSEDNAFQLIQQGYRVINSDDFFNYIVIKQSGSFPQRLNQTRLWKGNARGGPWDPTQFNRTVSAQPNNPPPTSPLLRGGIMAAWNDQGPTASTPLEAFYSFKMGLPVVAAAGWRAATQPGALSQAQFNSVFEILQRAAPGQNLDRRVPSRGPTVLEFNFTATAGTRDLSGNGYDARLSDGASISTAGLKLTSGATVDTPLTSKGANYTLLLSFSATAPRVGSTATLLSGPDTTLVLSTSSANTTFAFISSNITYALTSFALPKGAGTTEVVLRGTEETVNVAVNGTSVGAFETVIRNSAVRKGMAFVAPIAHIGGPGFEGVVKRLVVFDGIANTV</sequence>
<evidence type="ECO:0000259" key="5">
    <source>
        <dbReference type="Pfam" id="PF00728"/>
    </source>
</evidence>
<evidence type="ECO:0000256" key="1">
    <source>
        <dbReference type="ARBA" id="ARBA00001231"/>
    </source>
</evidence>
<organism evidence="6 7">
    <name type="scientific">Hohenbuehelia grisea</name>
    <dbReference type="NCBI Taxonomy" id="104357"/>
    <lineage>
        <taxon>Eukaryota</taxon>
        <taxon>Fungi</taxon>
        <taxon>Dikarya</taxon>
        <taxon>Basidiomycota</taxon>
        <taxon>Agaricomycotina</taxon>
        <taxon>Agaricomycetes</taxon>
        <taxon>Agaricomycetidae</taxon>
        <taxon>Agaricales</taxon>
        <taxon>Pleurotineae</taxon>
        <taxon>Pleurotaceae</taxon>
        <taxon>Hohenbuehelia</taxon>
    </lineage>
</organism>
<keyword evidence="4" id="KW-0378">Hydrolase</keyword>
<comment type="catalytic activity">
    <reaction evidence="1">
        <text>Hydrolysis of terminal non-reducing N-acetyl-D-hexosamine residues in N-acetyl-beta-D-hexosaminides.</text>
        <dbReference type="EC" id="3.2.1.52"/>
    </reaction>
</comment>
<dbReference type="Pfam" id="PF00728">
    <property type="entry name" value="Glyco_hydro_20"/>
    <property type="match status" value="1"/>
</dbReference>
<reference evidence="7" key="1">
    <citation type="submission" date="2024-06" db="EMBL/GenBank/DDBJ databases">
        <title>Multi-omics analyses provide insights into the biosynthesis of the anticancer antibiotic pleurotin in Hohenbuehelia grisea.</title>
        <authorList>
            <person name="Weaver J.A."/>
            <person name="Alberti F."/>
        </authorList>
    </citation>
    <scope>NUCLEOTIDE SEQUENCE [LARGE SCALE GENOMIC DNA]</scope>
    <source>
        <strain evidence="7">T-177</strain>
    </source>
</reference>
<comment type="similarity">
    <text evidence="2">Belongs to the glycosyl hydrolase 20 family.</text>
</comment>
<dbReference type="Gene3D" id="3.20.20.80">
    <property type="entry name" value="Glycosidases"/>
    <property type="match status" value="1"/>
</dbReference>
<evidence type="ECO:0000313" key="6">
    <source>
        <dbReference type="EMBL" id="KAL0956904.1"/>
    </source>
</evidence>
<proteinExistence type="inferred from homology"/>
<evidence type="ECO:0000313" key="7">
    <source>
        <dbReference type="Proteomes" id="UP001556367"/>
    </source>
</evidence>
<dbReference type="CDD" id="cd06564">
    <property type="entry name" value="GH20_DspB_LnbB-like"/>
    <property type="match status" value="1"/>
</dbReference>
<dbReference type="PANTHER" id="PTHR43678">
    <property type="entry name" value="PUTATIVE (AFU_ORTHOLOGUE AFUA_2G00640)-RELATED"/>
    <property type="match status" value="1"/>
</dbReference>
<dbReference type="EC" id="3.2.1.52" evidence="3"/>
<evidence type="ECO:0000256" key="4">
    <source>
        <dbReference type="ARBA" id="ARBA00022801"/>
    </source>
</evidence>
<evidence type="ECO:0000256" key="2">
    <source>
        <dbReference type="ARBA" id="ARBA00006285"/>
    </source>
</evidence>